<dbReference type="EMBL" id="LVHI01000023">
    <property type="protein sequence ID" value="OAK52442.1"/>
    <property type="molecule type" value="Genomic_DNA"/>
</dbReference>
<sequence length="171" mass="17799">MRAIVVLGVALLALSAGCSRGDDAAAPSATTASEDPGAAGPFFGACGSVTDEEVRSAFAVPAFTAITRNSLGCEWEVGGFTGPSVSFSWYRGSPIERERAGSELIGRPAENIEIDGHDGFAAATDNYLCEVGVQYGKDFMHWSVTYGDQPPTASPCDVAEQLATLTAERAQ</sequence>
<dbReference type="AlphaFoldDB" id="A0A177YA85"/>
<name>A0A177YA85_9NOCA</name>
<dbReference type="RefSeq" id="WP_068427797.1">
    <property type="nucleotide sequence ID" value="NZ_LVHI01000023.1"/>
</dbReference>
<evidence type="ECO:0008006" key="4">
    <source>
        <dbReference type="Google" id="ProtNLM"/>
    </source>
</evidence>
<evidence type="ECO:0000313" key="2">
    <source>
        <dbReference type="EMBL" id="OAK52442.1"/>
    </source>
</evidence>
<dbReference type="PROSITE" id="PS51257">
    <property type="entry name" value="PROKAR_LIPOPROTEIN"/>
    <property type="match status" value="1"/>
</dbReference>
<feature type="signal peptide" evidence="1">
    <location>
        <begin position="1"/>
        <end position="21"/>
    </location>
</feature>
<proteinExistence type="predicted"/>
<reference evidence="2 3" key="1">
    <citation type="submission" date="2016-03" db="EMBL/GenBank/DDBJ databases">
        <title>Genome sequence of Rhodococcus kyotonensis KB10.</title>
        <authorList>
            <person name="Jeong H."/>
            <person name="Hong C.E."/>
            <person name="Jo S.H."/>
            <person name="Park J.M."/>
        </authorList>
    </citation>
    <scope>NUCLEOTIDE SEQUENCE [LARGE SCALE GENOMIC DNA]</scope>
    <source>
        <strain evidence="2 3">KB10</strain>
    </source>
</reference>
<dbReference type="Pfam" id="PF12079">
    <property type="entry name" value="DUF3558"/>
    <property type="match status" value="1"/>
</dbReference>
<evidence type="ECO:0000313" key="3">
    <source>
        <dbReference type="Proteomes" id="UP000077519"/>
    </source>
</evidence>
<protein>
    <recommendedName>
        <fullName evidence="4">Lipoprotein LprB</fullName>
    </recommendedName>
</protein>
<evidence type="ECO:0000256" key="1">
    <source>
        <dbReference type="SAM" id="SignalP"/>
    </source>
</evidence>
<organism evidence="2 3">
    <name type="scientific">Rhodococcoides kyotonense</name>
    <dbReference type="NCBI Taxonomy" id="398843"/>
    <lineage>
        <taxon>Bacteria</taxon>
        <taxon>Bacillati</taxon>
        <taxon>Actinomycetota</taxon>
        <taxon>Actinomycetes</taxon>
        <taxon>Mycobacteriales</taxon>
        <taxon>Nocardiaceae</taxon>
        <taxon>Rhodococcoides</taxon>
    </lineage>
</organism>
<comment type="caution">
    <text evidence="2">The sequence shown here is derived from an EMBL/GenBank/DDBJ whole genome shotgun (WGS) entry which is preliminary data.</text>
</comment>
<gene>
    <name evidence="2" type="ORF">A3K89_06315</name>
</gene>
<keyword evidence="1" id="KW-0732">Signal</keyword>
<accession>A0A177YA85</accession>
<keyword evidence="3" id="KW-1185">Reference proteome</keyword>
<feature type="chain" id="PRO_5038419759" description="Lipoprotein LprB" evidence="1">
    <location>
        <begin position="22"/>
        <end position="171"/>
    </location>
</feature>
<dbReference type="Proteomes" id="UP000077519">
    <property type="component" value="Unassembled WGS sequence"/>
</dbReference>
<dbReference type="InterPro" id="IPR024520">
    <property type="entry name" value="DUF3558"/>
</dbReference>